<proteinExistence type="predicted"/>
<reference evidence="1 2" key="1">
    <citation type="journal article" date="2016" name="Sci. Rep.">
        <title>The Dendrobium catenatum Lindl. genome sequence provides insights into polysaccharide synthase, floral development and adaptive evolution.</title>
        <authorList>
            <person name="Zhang G.Q."/>
            <person name="Xu Q."/>
            <person name="Bian C."/>
            <person name="Tsai W.C."/>
            <person name="Yeh C.M."/>
            <person name="Liu K.W."/>
            <person name="Yoshida K."/>
            <person name="Zhang L.S."/>
            <person name="Chang S.B."/>
            <person name="Chen F."/>
            <person name="Shi Y."/>
            <person name="Su Y.Y."/>
            <person name="Zhang Y.Q."/>
            <person name="Chen L.J."/>
            <person name="Yin Y."/>
            <person name="Lin M."/>
            <person name="Huang H."/>
            <person name="Deng H."/>
            <person name="Wang Z.W."/>
            <person name="Zhu S.L."/>
            <person name="Zhao X."/>
            <person name="Deng C."/>
            <person name="Niu S.C."/>
            <person name="Huang J."/>
            <person name="Wang M."/>
            <person name="Liu G.H."/>
            <person name="Yang H.J."/>
            <person name="Xiao X.J."/>
            <person name="Hsiao Y.Y."/>
            <person name="Wu W.L."/>
            <person name="Chen Y.Y."/>
            <person name="Mitsuda N."/>
            <person name="Ohme-Takagi M."/>
            <person name="Luo Y.B."/>
            <person name="Van de Peer Y."/>
            <person name="Liu Z.J."/>
        </authorList>
    </citation>
    <scope>NUCLEOTIDE SEQUENCE [LARGE SCALE GENOMIC DNA]</scope>
    <source>
        <tissue evidence="1">The whole plant</tissue>
    </source>
</reference>
<evidence type="ECO:0000313" key="1">
    <source>
        <dbReference type="EMBL" id="PKU62425.1"/>
    </source>
</evidence>
<dbReference type="AlphaFoldDB" id="A0A2I0VGA0"/>
<reference evidence="1 2" key="2">
    <citation type="journal article" date="2017" name="Nature">
        <title>The Apostasia genome and the evolution of orchids.</title>
        <authorList>
            <person name="Zhang G.Q."/>
            <person name="Liu K.W."/>
            <person name="Li Z."/>
            <person name="Lohaus R."/>
            <person name="Hsiao Y.Y."/>
            <person name="Niu S.C."/>
            <person name="Wang J.Y."/>
            <person name="Lin Y.C."/>
            <person name="Xu Q."/>
            <person name="Chen L.J."/>
            <person name="Yoshida K."/>
            <person name="Fujiwara S."/>
            <person name="Wang Z.W."/>
            <person name="Zhang Y.Q."/>
            <person name="Mitsuda N."/>
            <person name="Wang M."/>
            <person name="Liu G.H."/>
            <person name="Pecoraro L."/>
            <person name="Huang H.X."/>
            <person name="Xiao X.J."/>
            <person name="Lin M."/>
            <person name="Wu X.Y."/>
            <person name="Wu W.L."/>
            <person name="Chen Y.Y."/>
            <person name="Chang S.B."/>
            <person name="Sakamoto S."/>
            <person name="Ohme-Takagi M."/>
            <person name="Yagi M."/>
            <person name="Zeng S.J."/>
            <person name="Shen C.Y."/>
            <person name="Yeh C.M."/>
            <person name="Luo Y.B."/>
            <person name="Tsai W.C."/>
            <person name="Van de Peer Y."/>
            <person name="Liu Z.J."/>
        </authorList>
    </citation>
    <scope>NUCLEOTIDE SEQUENCE [LARGE SCALE GENOMIC DNA]</scope>
    <source>
        <tissue evidence="1">The whole plant</tissue>
    </source>
</reference>
<sequence length="140" mass="15754">MLGSESSSFGKHRSSELNSIDDTIRQNSGATSSAYFSLYVIFDVVKMTRHVSVGRDSSSASSFLSILSSFIKSSSLIGFLAVWGWDFRSTLPERFLELTRRAVSLYPLQVSEPVMSGNIDLWFLCWQVGGMDWYWQLLST</sequence>
<evidence type="ECO:0000313" key="2">
    <source>
        <dbReference type="Proteomes" id="UP000233837"/>
    </source>
</evidence>
<dbReference type="Proteomes" id="UP000233837">
    <property type="component" value="Unassembled WGS sequence"/>
</dbReference>
<gene>
    <name evidence="1" type="ORF">MA16_Dca027905</name>
</gene>
<protein>
    <submittedName>
        <fullName evidence="1">Uncharacterized protein</fullName>
    </submittedName>
</protein>
<organism evidence="1 2">
    <name type="scientific">Dendrobium catenatum</name>
    <dbReference type="NCBI Taxonomy" id="906689"/>
    <lineage>
        <taxon>Eukaryota</taxon>
        <taxon>Viridiplantae</taxon>
        <taxon>Streptophyta</taxon>
        <taxon>Embryophyta</taxon>
        <taxon>Tracheophyta</taxon>
        <taxon>Spermatophyta</taxon>
        <taxon>Magnoliopsida</taxon>
        <taxon>Liliopsida</taxon>
        <taxon>Asparagales</taxon>
        <taxon>Orchidaceae</taxon>
        <taxon>Epidendroideae</taxon>
        <taxon>Malaxideae</taxon>
        <taxon>Dendrobiinae</taxon>
        <taxon>Dendrobium</taxon>
    </lineage>
</organism>
<accession>A0A2I0VGA0</accession>
<name>A0A2I0VGA0_9ASPA</name>
<dbReference type="EMBL" id="KZ504402">
    <property type="protein sequence ID" value="PKU62425.1"/>
    <property type="molecule type" value="Genomic_DNA"/>
</dbReference>
<keyword evidence="2" id="KW-1185">Reference proteome</keyword>